<accession>A0A2A9D0V8</accession>
<dbReference type="InterPro" id="IPR012340">
    <property type="entry name" value="NA-bd_OB-fold"/>
</dbReference>
<keyword evidence="11" id="KW-1185">Reference proteome</keyword>
<dbReference type="GO" id="GO:0006310">
    <property type="term" value="P:DNA recombination"/>
    <property type="evidence" value="ECO:0007669"/>
    <property type="project" value="UniProtKB-UniRule"/>
</dbReference>
<organism evidence="10 11">
    <name type="scientific">Serinibacter salmoneus</name>
    <dbReference type="NCBI Taxonomy" id="556530"/>
    <lineage>
        <taxon>Bacteria</taxon>
        <taxon>Bacillati</taxon>
        <taxon>Actinomycetota</taxon>
        <taxon>Actinomycetes</taxon>
        <taxon>Micrococcales</taxon>
        <taxon>Beutenbergiaceae</taxon>
        <taxon>Serinibacter</taxon>
    </lineage>
</organism>
<dbReference type="Pfam" id="PF11967">
    <property type="entry name" value="RecO_N"/>
    <property type="match status" value="1"/>
</dbReference>
<dbReference type="RefSeq" id="WP_098469058.1">
    <property type="nucleotide sequence ID" value="NZ_PDJD01000001.1"/>
</dbReference>
<evidence type="ECO:0000313" key="11">
    <source>
        <dbReference type="Proteomes" id="UP000224915"/>
    </source>
</evidence>
<dbReference type="Proteomes" id="UP000224915">
    <property type="component" value="Unassembled WGS sequence"/>
</dbReference>
<evidence type="ECO:0000259" key="9">
    <source>
        <dbReference type="Pfam" id="PF11967"/>
    </source>
</evidence>
<keyword evidence="4 8" id="KW-0227">DNA damage</keyword>
<evidence type="ECO:0000256" key="1">
    <source>
        <dbReference type="ARBA" id="ARBA00003065"/>
    </source>
</evidence>
<proteinExistence type="inferred from homology"/>
<dbReference type="EMBL" id="PDJD01000001">
    <property type="protein sequence ID" value="PFG20016.1"/>
    <property type="molecule type" value="Genomic_DNA"/>
</dbReference>
<evidence type="ECO:0000256" key="7">
    <source>
        <dbReference type="ARBA" id="ARBA00033409"/>
    </source>
</evidence>
<dbReference type="PANTHER" id="PTHR33991">
    <property type="entry name" value="DNA REPAIR PROTEIN RECO"/>
    <property type="match status" value="1"/>
</dbReference>
<gene>
    <name evidence="8" type="primary">recO</name>
    <name evidence="10" type="ORF">ATL40_1599</name>
</gene>
<dbReference type="GO" id="GO:0006302">
    <property type="term" value="P:double-strand break repair"/>
    <property type="evidence" value="ECO:0007669"/>
    <property type="project" value="TreeGrafter"/>
</dbReference>
<feature type="domain" description="DNA replication/recombination mediator RecO N-terminal" evidence="9">
    <location>
        <begin position="1"/>
        <end position="79"/>
    </location>
</feature>
<comment type="similarity">
    <text evidence="2 8">Belongs to the RecO family.</text>
</comment>
<dbReference type="InterPro" id="IPR042242">
    <property type="entry name" value="RecO_C"/>
</dbReference>
<evidence type="ECO:0000256" key="4">
    <source>
        <dbReference type="ARBA" id="ARBA00022763"/>
    </source>
</evidence>
<evidence type="ECO:0000256" key="3">
    <source>
        <dbReference type="ARBA" id="ARBA00021310"/>
    </source>
</evidence>
<comment type="caution">
    <text evidence="10">The sequence shown here is derived from an EMBL/GenBank/DDBJ whole genome shotgun (WGS) entry which is preliminary data.</text>
</comment>
<name>A0A2A9D0V8_9MICO</name>
<dbReference type="OrthoDB" id="9812244at2"/>
<dbReference type="GO" id="GO:0043590">
    <property type="term" value="C:bacterial nucleoid"/>
    <property type="evidence" value="ECO:0007669"/>
    <property type="project" value="TreeGrafter"/>
</dbReference>
<dbReference type="InterPro" id="IPR037278">
    <property type="entry name" value="ARFGAP/RecO"/>
</dbReference>
<comment type="function">
    <text evidence="1 8">Involved in DNA repair and RecF pathway recombination.</text>
</comment>
<dbReference type="Gene3D" id="1.20.1440.120">
    <property type="entry name" value="Recombination protein O, C-terminal domain"/>
    <property type="match status" value="1"/>
</dbReference>
<dbReference type="InterPro" id="IPR022572">
    <property type="entry name" value="DNA_rep/recomb_RecO_N"/>
</dbReference>
<sequence length="250" mass="27148">MRSYRDEAVVLRTHDLAESDRIVTLLTRRHGQVRAVARGVRRTSSKFGARLEPFGVVDVQLFPGRSLDVVTQVETLAPYGRSIMADYALFTSAAAMVETAGRLTDDLENESGTQHYRLLSSALRALSERSHASSLVLDSYLLRALALAGWAPSFTECAQCATPGPHRAFSAPMGGAVCERCRPPGCAAPAAETFELLGALLAGQWSIADASGERNRREASGLVAVFVQWHLERQLRSLPYVDRAFGEATA</sequence>
<dbReference type="SUPFAM" id="SSF50249">
    <property type="entry name" value="Nucleic acid-binding proteins"/>
    <property type="match status" value="1"/>
</dbReference>
<dbReference type="NCBIfam" id="TIGR00613">
    <property type="entry name" value="reco"/>
    <property type="match status" value="1"/>
</dbReference>
<dbReference type="AlphaFoldDB" id="A0A2A9D0V8"/>
<protein>
    <recommendedName>
        <fullName evidence="3 8">DNA repair protein RecO</fullName>
    </recommendedName>
    <alternativeName>
        <fullName evidence="7 8">Recombination protein O</fullName>
    </alternativeName>
</protein>
<evidence type="ECO:0000256" key="2">
    <source>
        <dbReference type="ARBA" id="ARBA00007452"/>
    </source>
</evidence>
<dbReference type="Pfam" id="PF02565">
    <property type="entry name" value="RecO_C"/>
    <property type="match status" value="1"/>
</dbReference>
<evidence type="ECO:0000256" key="6">
    <source>
        <dbReference type="ARBA" id="ARBA00023204"/>
    </source>
</evidence>
<dbReference type="SUPFAM" id="SSF57863">
    <property type="entry name" value="ArfGap/RecO-like zinc finger"/>
    <property type="match status" value="1"/>
</dbReference>
<evidence type="ECO:0000313" key="10">
    <source>
        <dbReference type="EMBL" id="PFG20016.1"/>
    </source>
</evidence>
<dbReference type="PANTHER" id="PTHR33991:SF1">
    <property type="entry name" value="DNA REPAIR PROTEIN RECO"/>
    <property type="match status" value="1"/>
</dbReference>
<evidence type="ECO:0000256" key="5">
    <source>
        <dbReference type="ARBA" id="ARBA00023172"/>
    </source>
</evidence>
<evidence type="ECO:0000256" key="8">
    <source>
        <dbReference type="HAMAP-Rule" id="MF_00201"/>
    </source>
</evidence>
<dbReference type="HAMAP" id="MF_00201">
    <property type="entry name" value="RecO"/>
    <property type="match status" value="1"/>
</dbReference>
<reference evidence="10 11" key="1">
    <citation type="submission" date="2017-10" db="EMBL/GenBank/DDBJ databases">
        <title>Sequencing the genomes of 1000 actinobacteria strains.</title>
        <authorList>
            <person name="Klenk H.-P."/>
        </authorList>
    </citation>
    <scope>NUCLEOTIDE SEQUENCE [LARGE SCALE GENOMIC DNA]</scope>
    <source>
        <strain evidence="10 11">DSM 21801</strain>
    </source>
</reference>
<keyword evidence="6 8" id="KW-0234">DNA repair</keyword>
<dbReference type="Gene3D" id="2.40.50.140">
    <property type="entry name" value="Nucleic acid-binding proteins"/>
    <property type="match status" value="1"/>
</dbReference>
<dbReference type="InterPro" id="IPR003717">
    <property type="entry name" value="RecO"/>
</dbReference>
<keyword evidence="5 8" id="KW-0233">DNA recombination</keyword>